<organism evidence="1 2">
    <name type="scientific">Streptacidiphilus alkalitolerans</name>
    <dbReference type="NCBI Taxonomy" id="3342712"/>
    <lineage>
        <taxon>Bacteria</taxon>
        <taxon>Bacillati</taxon>
        <taxon>Actinomycetota</taxon>
        <taxon>Actinomycetes</taxon>
        <taxon>Kitasatosporales</taxon>
        <taxon>Streptomycetaceae</taxon>
        <taxon>Streptacidiphilus</taxon>
    </lineage>
</organism>
<protein>
    <recommendedName>
        <fullName evidence="3">Aminoglycoside phosphotransferase domain-containing protein</fullName>
    </recommendedName>
</protein>
<sequence>MKDKDSDVSDAPDVSGFSVFGDEAARALEDWRVVNQRRLQVIQRIHGGGTGSVLATARLWDPARATRKVLLKLCSPDEGAAREAGGHTRAWRSRPVPFGAGSAFQYPEQHLVDQVYDPLPVGRSWLMFLQLALDRQGKAELVPLDQVVSRPERARVAATVVRSVLLDWNPDEEPVIGPGAREFVRDVLGEHRLRGTGSLTGWVRRNLADPDATTIGLPGCSELLPNPYALGRHSSPLAGAVLPVAARGRAHGDLHPGNIMVPSGSARASEDFRLIDLSRFSETAPLARDPAHLLLCVVQDFLPQLLGDARSQLLALLTGTGQPGADDLLPGALTDAVHALLDAPTPWLTDRGSYSDWAPQHLLALQGCALMFVGRDGAGEQDNHWFFELAARACAAFLATHPGAAARAGAAEVLPPVTPPAAVPVEPTRHGPALAPLAAALDAMRPELRRRLGDCGDPGRDKWLKYTLASVANRCEALRRQAEQLLAEESDRADSADRGQAQSVAILAGEVVRTARVVSLLLTDGTPAAVPETARRNFTGALALLLDRTAELTSLLPEANG</sequence>
<comment type="caution">
    <text evidence="1">The sequence shown here is derived from an EMBL/GenBank/DDBJ whole genome shotgun (WGS) entry which is preliminary data.</text>
</comment>
<dbReference type="Proteomes" id="UP001592582">
    <property type="component" value="Unassembled WGS sequence"/>
</dbReference>
<reference evidence="1 2" key="1">
    <citation type="submission" date="2024-09" db="EMBL/GenBank/DDBJ databases">
        <authorList>
            <person name="Lee S.D."/>
        </authorList>
    </citation>
    <scope>NUCLEOTIDE SEQUENCE [LARGE SCALE GENOMIC DNA]</scope>
    <source>
        <strain evidence="1 2">N1-1</strain>
    </source>
</reference>
<keyword evidence="2" id="KW-1185">Reference proteome</keyword>
<dbReference type="RefSeq" id="WP_380501786.1">
    <property type="nucleotide sequence ID" value="NZ_JBHEZX010000001.1"/>
</dbReference>
<dbReference type="EMBL" id="JBHEZX010000001">
    <property type="protein sequence ID" value="MFC1408193.1"/>
    <property type="molecule type" value="Genomic_DNA"/>
</dbReference>
<evidence type="ECO:0008006" key="3">
    <source>
        <dbReference type="Google" id="ProtNLM"/>
    </source>
</evidence>
<gene>
    <name evidence="1" type="ORF">ACEZDG_02745</name>
</gene>
<evidence type="ECO:0000313" key="2">
    <source>
        <dbReference type="Proteomes" id="UP001592582"/>
    </source>
</evidence>
<accession>A0ABV6V3D2</accession>
<evidence type="ECO:0000313" key="1">
    <source>
        <dbReference type="EMBL" id="MFC1408193.1"/>
    </source>
</evidence>
<proteinExistence type="predicted"/>
<name>A0ABV6V3D2_9ACTN</name>